<dbReference type="GO" id="GO:0043565">
    <property type="term" value="F:sequence-specific DNA binding"/>
    <property type="evidence" value="ECO:0007669"/>
    <property type="project" value="InterPro"/>
</dbReference>
<gene>
    <name evidence="7" type="ORF">Sxan_02830</name>
</gene>
<proteinExistence type="predicted"/>
<dbReference type="PANTHER" id="PTHR46796:SF13">
    <property type="entry name" value="HTH-TYPE TRANSCRIPTIONAL ACTIVATOR RHAS"/>
    <property type="match status" value="1"/>
</dbReference>
<feature type="domain" description="HTH araC/xylS-type" evidence="6">
    <location>
        <begin position="182"/>
        <end position="284"/>
    </location>
</feature>
<dbReference type="Proteomes" id="UP000600026">
    <property type="component" value="Unassembled WGS sequence"/>
</dbReference>
<dbReference type="SMART" id="SM00342">
    <property type="entry name" value="HTH_ARAC"/>
    <property type="match status" value="1"/>
</dbReference>
<sequence>MSTHRTGELPLHRLEVPFPHLLPFAIGSFDSIGPLSRANFPHRHAFYEIVHVTGGRGAHVLDLTHRPLDPPHLCVITPGQVHHWEDTEGLTGRVMLFNEDFLLSHPDDATALDLLADRPWLRLRDHQDGIPDLLAEMEHEYRTLRTGYAGVLRAYLHILITRALRNREPGPGRGAATPGRAAELAAAFTRLIASPGGTASSVASCAKELGVSAGHLHTLVKQATGQTPGRLIRRRQTLEAKRLLAHTDLTIRQVARDTGFTDPAYFCRFFRRETGMTPGDYRAAIGPGNSPQGGGIHHDPRIPSIAAPAKRTVR</sequence>
<dbReference type="InterPro" id="IPR050204">
    <property type="entry name" value="AraC_XylS_family_regulators"/>
</dbReference>
<dbReference type="GO" id="GO:0003700">
    <property type="term" value="F:DNA-binding transcription factor activity"/>
    <property type="evidence" value="ECO:0007669"/>
    <property type="project" value="InterPro"/>
</dbReference>
<organism evidence="7 8">
    <name type="scientific">Streptomyces xanthophaeus</name>
    <dbReference type="NCBI Taxonomy" id="67385"/>
    <lineage>
        <taxon>Bacteria</taxon>
        <taxon>Bacillati</taxon>
        <taxon>Actinomycetota</taxon>
        <taxon>Actinomycetes</taxon>
        <taxon>Kitasatosporales</taxon>
        <taxon>Streptomycetaceae</taxon>
        <taxon>Streptomyces</taxon>
    </lineage>
</organism>
<dbReference type="PROSITE" id="PS01124">
    <property type="entry name" value="HTH_ARAC_FAMILY_2"/>
    <property type="match status" value="1"/>
</dbReference>
<protein>
    <submittedName>
        <fullName evidence="7">AraC family transcriptional regulator</fullName>
    </submittedName>
</protein>
<reference evidence="7" key="1">
    <citation type="submission" date="2020-09" db="EMBL/GenBank/DDBJ databases">
        <title>Whole genome shotgun sequence of Streptomyces xanthophaeus NBRC 12829.</title>
        <authorList>
            <person name="Komaki H."/>
            <person name="Tamura T."/>
        </authorList>
    </citation>
    <scope>NUCLEOTIDE SEQUENCE</scope>
    <source>
        <strain evidence="7">NBRC 12829</strain>
    </source>
</reference>
<dbReference type="InterPro" id="IPR020449">
    <property type="entry name" value="Tscrpt_reg_AraC-type_HTH"/>
</dbReference>
<evidence type="ECO:0000256" key="4">
    <source>
        <dbReference type="ARBA" id="ARBA00023163"/>
    </source>
</evidence>
<feature type="region of interest" description="Disordered" evidence="5">
    <location>
        <begin position="291"/>
        <end position="314"/>
    </location>
</feature>
<keyword evidence="3" id="KW-0238">DNA-binding</keyword>
<dbReference type="Gene3D" id="1.10.10.60">
    <property type="entry name" value="Homeodomain-like"/>
    <property type="match status" value="2"/>
</dbReference>
<accession>A0A919GSS5</accession>
<evidence type="ECO:0000256" key="5">
    <source>
        <dbReference type="SAM" id="MobiDB-lite"/>
    </source>
</evidence>
<dbReference type="PRINTS" id="PR00032">
    <property type="entry name" value="HTHARAC"/>
</dbReference>
<dbReference type="PANTHER" id="PTHR46796">
    <property type="entry name" value="HTH-TYPE TRANSCRIPTIONAL ACTIVATOR RHAS-RELATED"/>
    <property type="match status" value="1"/>
</dbReference>
<keyword evidence="8" id="KW-1185">Reference proteome</keyword>
<dbReference type="InterPro" id="IPR003313">
    <property type="entry name" value="AraC-bd"/>
</dbReference>
<dbReference type="Pfam" id="PF02311">
    <property type="entry name" value="AraC_binding"/>
    <property type="match status" value="1"/>
</dbReference>
<keyword evidence="4" id="KW-0804">Transcription</keyword>
<dbReference type="EMBL" id="BNEE01000003">
    <property type="protein sequence ID" value="GHI82919.1"/>
    <property type="molecule type" value="Genomic_DNA"/>
</dbReference>
<dbReference type="InterPro" id="IPR009057">
    <property type="entry name" value="Homeodomain-like_sf"/>
</dbReference>
<dbReference type="SUPFAM" id="SSF46689">
    <property type="entry name" value="Homeodomain-like"/>
    <property type="match status" value="1"/>
</dbReference>
<name>A0A919GSS5_9ACTN</name>
<comment type="caution">
    <text evidence="7">The sequence shown here is derived from an EMBL/GenBank/DDBJ whole genome shotgun (WGS) entry which is preliminary data.</text>
</comment>
<keyword evidence="2" id="KW-0805">Transcription regulation</keyword>
<dbReference type="InterPro" id="IPR037923">
    <property type="entry name" value="HTH-like"/>
</dbReference>
<evidence type="ECO:0000313" key="8">
    <source>
        <dbReference type="Proteomes" id="UP000600026"/>
    </source>
</evidence>
<evidence type="ECO:0000256" key="3">
    <source>
        <dbReference type="ARBA" id="ARBA00023125"/>
    </source>
</evidence>
<evidence type="ECO:0000259" key="6">
    <source>
        <dbReference type="PROSITE" id="PS01124"/>
    </source>
</evidence>
<evidence type="ECO:0000256" key="1">
    <source>
        <dbReference type="ARBA" id="ARBA00022490"/>
    </source>
</evidence>
<dbReference type="Pfam" id="PF12833">
    <property type="entry name" value="HTH_18"/>
    <property type="match status" value="1"/>
</dbReference>
<dbReference type="RefSeq" id="WP_031142967.1">
    <property type="nucleotide sequence ID" value="NZ_BNEE01000003.1"/>
</dbReference>
<evidence type="ECO:0000313" key="7">
    <source>
        <dbReference type="EMBL" id="GHI82919.1"/>
    </source>
</evidence>
<dbReference type="SUPFAM" id="SSF51215">
    <property type="entry name" value="Regulatory protein AraC"/>
    <property type="match status" value="1"/>
</dbReference>
<dbReference type="InterPro" id="IPR018060">
    <property type="entry name" value="HTH_AraC"/>
</dbReference>
<evidence type="ECO:0000256" key="2">
    <source>
        <dbReference type="ARBA" id="ARBA00023015"/>
    </source>
</evidence>
<dbReference type="AlphaFoldDB" id="A0A919GSS5"/>
<keyword evidence="1" id="KW-0963">Cytoplasm</keyword>